<dbReference type="SUPFAM" id="SSF81653">
    <property type="entry name" value="Calcium ATPase, transduction domain A"/>
    <property type="match status" value="1"/>
</dbReference>
<proteinExistence type="predicted"/>
<protein>
    <submittedName>
        <fullName evidence="2">Probable phospholipid-transporting ATPase VD isoform X1</fullName>
    </submittedName>
</protein>
<dbReference type="PANTHER" id="PTHR24092:SF84">
    <property type="entry name" value="PHOSPHOLIPID-TRANSPORTING ATPASE VD"/>
    <property type="match status" value="1"/>
</dbReference>
<dbReference type="GeneID" id="104961865"/>
<dbReference type="KEGG" id="ncc:104961865"/>
<evidence type="ECO:0000313" key="1">
    <source>
        <dbReference type="Proteomes" id="UP000504611"/>
    </source>
</evidence>
<evidence type="ECO:0000313" key="2">
    <source>
        <dbReference type="RefSeq" id="XP_010788513.1"/>
    </source>
</evidence>
<reference evidence="2" key="1">
    <citation type="submission" date="2025-08" db="UniProtKB">
        <authorList>
            <consortium name="RefSeq"/>
        </authorList>
    </citation>
    <scope>IDENTIFICATION</scope>
    <source>
        <tissue evidence="2">Muscle</tissue>
    </source>
</reference>
<name>A0A6I9PMV5_9TELE</name>
<dbReference type="InterPro" id="IPR008250">
    <property type="entry name" value="ATPase_P-typ_transduc_dom_A_sf"/>
</dbReference>
<dbReference type="Gene3D" id="2.70.150.10">
    <property type="entry name" value="Calcium-transporting ATPase, cytoplasmic transduction domain A"/>
    <property type="match status" value="1"/>
</dbReference>
<gene>
    <name evidence="2" type="primary">LOC104961865</name>
</gene>
<dbReference type="AlphaFoldDB" id="A0A6I9PMV5"/>
<dbReference type="Proteomes" id="UP000504611">
    <property type="component" value="Unplaced"/>
</dbReference>
<accession>A0A6I9PMV5</accession>
<dbReference type="GO" id="GO:0140326">
    <property type="term" value="F:ATPase-coupled intramembrane lipid transporter activity"/>
    <property type="evidence" value="ECO:0007669"/>
    <property type="project" value="TreeGrafter"/>
</dbReference>
<dbReference type="OrthoDB" id="377733at2759"/>
<sequence length="121" mass="13485">MLLLYSSDQRGVCYIETANLDGETNLKQRQVVSDLPLQGVESPLESFHSRIECENPNNDLSRFRGYMEHPSGLRVGLHNNNLLLRSCTVRNTETVVGIVVYAGESKHTLRVNTLLTLGSAL</sequence>
<keyword evidence="1" id="KW-1185">Reference proteome</keyword>
<dbReference type="GO" id="GO:0045332">
    <property type="term" value="P:phospholipid translocation"/>
    <property type="evidence" value="ECO:0007669"/>
    <property type="project" value="TreeGrafter"/>
</dbReference>
<dbReference type="GO" id="GO:0005886">
    <property type="term" value="C:plasma membrane"/>
    <property type="evidence" value="ECO:0007669"/>
    <property type="project" value="TreeGrafter"/>
</dbReference>
<organism evidence="1 2">
    <name type="scientific">Notothenia coriiceps</name>
    <name type="common">black rockcod</name>
    <dbReference type="NCBI Taxonomy" id="8208"/>
    <lineage>
        <taxon>Eukaryota</taxon>
        <taxon>Metazoa</taxon>
        <taxon>Chordata</taxon>
        <taxon>Craniata</taxon>
        <taxon>Vertebrata</taxon>
        <taxon>Euteleostomi</taxon>
        <taxon>Actinopterygii</taxon>
        <taxon>Neopterygii</taxon>
        <taxon>Teleostei</taxon>
        <taxon>Neoteleostei</taxon>
        <taxon>Acanthomorphata</taxon>
        <taxon>Eupercaria</taxon>
        <taxon>Perciformes</taxon>
        <taxon>Notothenioidei</taxon>
        <taxon>Nototheniidae</taxon>
        <taxon>Notothenia</taxon>
    </lineage>
</organism>
<dbReference type="RefSeq" id="XP_010788513.1">
    <property type="nucleotide sequence ID" value="XM_010790211.1"/>
</dbReference>
<dbReference type="PANTHER" id="PTHR24092">
    <property type="entry name" value="PROBABLE PHOSPHOLIPID-TRANSPORTING ATPASE"/>
    <property type="match status" value="1"/>
</dbReference>